<gene>
    <name evidence="2" type="ORF">RM549_12565</name>
</gene>
<organism evidence="2 3">
    <name type="scientific">Autumnicola patrickiae</name>
    <dbReference type="NCBI Taxonomy" id="3075591"/>
    <lineage>
        <taxon>Bacteria</taxon>
        <taxon>Pseudomonadati</taxon>
        <taxon>Bacteroidota</taxon>
        <taxon>Flavobacteriia</taxon>
        <taxon>Flavobacteriales</taxon>
        <taxon>Flavobacteriaceae</taxon>
        <taxon>Autumnicola</taxon>
    </lineage>
</organism>
<evidence type="ECO:0000313" key="3">
    <source>
        <dbReference type="Proteomes" id="UP001261624"/>
    </source>
</evidence>
<evidence type="ECO:0000256" key="1">
    <source>
        <dbReference type="SAM" id="SignalP"/>
    </source>
</evidence>
<accession>A0ABU3E3S1</accession>
<reference evidence="2 3" key="1">
    <citation type="submission" date="2023-09" db="EMBL/GenBank/DDBJ databases">
        <authorList>
            <person name="Rey-Velasco X."/>
        </authorList>
    </citation>
    <scope>NUCLEOTIDE SEQUENCE [LARGE SCALE GENOMIC DNA]</scope>
    <source>
        <strain evidence="2 3">F188</strain>
    </source>
</reference>
<proteinExistence type="predicted"/>
<sequence length="430" mass="49672">METIISNFGLRKMYSTLLLLIFALSPALGAAFQEPQTNSEQFSVYKGIVVNSESNDPIASASIAVNRSNISTISNTDGEFSLRVPDNLLPVTVTVSMLGYNSKSVPLSYFQDNNRIELINSVEELSEVNIFNANDPRRLVNKMLQKKDDNYFSDETLMTSFYRETIKRRRTNVSLSEAVVKIHKNPHTSNKKDLVSIYKSRKSTDYDKLDTLALKLRGGPFNALYLDLIKYTEYVLQPGMTDNYEFSFDEPTKIDEHYIYVVNFEEKDKSKPWYFGQLFIDANSLTLVRAEYKLNVDDRRTATQMFVKKKPSGSKVYPVDLSYQVDYVKNDDGKWHYSYGNAVMEYVVNWKRKIFNSRYTVNSEMVVTDWEKYTDNGDQKNTNYIDPYVVMSDDDAGFYDAEFWGNNNIIEPEKSIQNAIEKIQKNMENN</sequence>
<dbReference type="Gene3D" id="2.60.40.1120">
    <property type="entry name" value="Carboxypeptidase-like, regulatory domain"/>
    <property type="match status" value="1"/>
</dbReference>
<evidence type="ECO:0000313" key="2">
    <source>
        <dbReference type="EMBL" id="MDT0690624.1"/>
    </source>
</evidence>
<dbReference type="Pfam" id="PF13715">
    <property type="entry name" value="CarbopepD_reg_2"/>
    <property type="match status" value="1"/>
</dbReference>
<protein>
    <submittedName>
        <fullName evidence="2">Carboxypeptidase-like regulatory domain-containing protein</fullName>
    </submittedName>
</protein>
<comment type="caution">
    <text evidence="2">The sequence shown here is derived from an EMBL/GenBank/DDBJ whole genome shotgun (WGS) entry which is preliminary data.</text>
</comment>
<feature type="chain" id="PRO_5045135560" evidence="1">
    <location>
        <begin position="31"/>
        <end position="430"/>
    </location>
</feature>
<keyword evidence="1" id="KW-0732">Signal</keyword>
<keyword evidence="3" id="KW-1185">Reference proteome</keyword>
<feature type="signal peptide" evidence="1">
    <location>
        <begin position="1"/>
        <end position="30"/>
    </location>
</feature>
<dbReference type="SUPFAM" id="SSF49464">
    <property type="entry name" value="Carboxypeptidase regulatory domain-like"/>
    <property type="match status" value="1"/>
</dbReference>
<name>A0ABU3E3S1_9FLAO</name>
<dbReference type="RefSeq" id="WP_311685365.1">
    <property type="nucleotide sequence ID" value="NZ_JAVRHM010000014.1"/>
</dbReference>
<dbReference type="InterPro" id="IPR008969">
    <property type="entry name" value="CarboxyPept-like_regulatory"/>
</dbReference>
<dbReference type="Proteomes" id="UP001261624">
    <property type="component" value="Unassembled WGS sequence"/>
</dbReference>
<dbReference type="EMBL" id="JAVRHM010000014">
    <property type="protein sequence ID" value="MDT0690624.1"/>
    <property type="molecule type" value="Genomic_DNA"/>
</dbReference>